<comment type="similarity">
    <text evidence="2">Belongs to the bacterial solute-binding protein 5 family.</text>
</comment>
<feature type="domain" description="Solute-binding protein family 5" evidence="5">
    <location>
        <begin position="81"/>
        <end position="400"/>
    </location>
</feature>
<evidence type="ECO:0000313" key="7">
    <source>
        <dbReference type="Proteomes" id="UP001157355"/>
    </source>
</evidence>
<dbReference type="InterPro" id="IPR006311">
    <property type="entry name" value="TAT_signal"/>
</dbReference>
<dbReference type="Proteomes" id="UP001157355">
    <property type="component" value="Unassembled WGS sequence"/>
</dbReference>
<dbReference type="GO" id="GO:0015833">
    <property type="term" value="P:peptide transport"/>
    <property type="evidence" value="ECO:0007669"/>
    <property type="project" value="TreeGrafter"/>
</dbReference>
<dbReference type="GO" id="GO:0043190">
    <property type="term" value="C:ATP-binding cassette (ABC) transporter complex"/>
    <property type="evidence" value="ECO:0007669"/>
    <property type="project" value="InterPro"/>
</dbReference>
<dbReference type="Gene3D" id="3.10.105.10">
    <property type="entry name" value="Dipeptide-binding Protein, Domain 3"/>
    <property type="match status" value="1"/>
</dbReference>
<evidence type="ECO:0000256" key="1">
    <source>
        <dbReference type="ARBA" id="ARBA00004418"/>
    </source>
</evidence>
<dbReference type="Gene3D" id="3.40.190.10">
    <property type="entry name" value="Periplasmic binding protein-like II"/>
    <property type="match status" value="1"/>
</dbReference>
<proteinExistence type="inferred from homology"/>
<evidence type="ECO:0000256" key="3">
    <source>
        <dbReference type="ARBA" id="ARBA00022448"/>
    </source>
</evidence>
<dbReference type="InterPro" id="IPR000914">
    <property type="entry name" value="SBP_5_dom"/>
</dbReference>
<protein>
    <submittedName>
        <fullName evidence="6">ABC transporter substrate-binding protein</fullName>
    </submittedName>
</protein>
<name>A0AA37U6M6_9RHOB</name>
<organism evidence="6 7">
    <name type="scientific">Cypionkella aquatica</name>
    <dbReference type="NCBI Taxonomy" id="1756042"/>
    <lineage>
        <taxon>Bacteria</taxon>
        <taxon>Pseudomonadati</taxon>
        <taxon>Pseudomonadota</taxon>
        <taxon>Alphaproteobacteria</taxon>
        <taxon>Rhodobacterales</taxon>
        <taxon>Paracoccaceae</taxon>
        <taxon>Cypionkella</taxon>
    </lineage>
</organism>
<dbReference type="PANTHER" id="PTHR30290:SF9">
    <property type="entry name" value="OLIGOPEPTIDE-BINDING PROTEIN APPA"/>
    <property type="match status" value="1"/>
</dbReference>
<dbReference type="AlphaFoldDB" id="A0AA37U6M6"/>
<evidence type="ECO:0000259" key="5">
    <source>
        <dbReference type="Pfam" id="PF00496"/>
    </source>
</evidence>
<keyword evidence="7" id="KW-1185">Reference proteome</keyword>
<keyword evidence="3" id="KW-0813">Transport</keyword>
<evidence type="ECO:0000256" key="2">
    <source>
        <dbReference type="ARBA" id="ARBA00005695"/>
    </source>
</evidence>
<dbReference type="InterPro" id="IPR030678">
    <property type="entry name" value="Peptide/Ni-bd"/>
</dbReference>
<dbReference type="Pfam" id="PF00496">
    <property type="entry name" value="SBP_bac_5"/>
    <property type="match status" value="1"/>
</dbReference>
<dbReference type="SUPFAM" id="SSF53850">
    <property type="entry name" value="Periplasmic binding protein-like II"/>
    <property type="match status" value="1"/>
</dbReference>
<keyword evidence="4" id="KW-0732">Signal</keyword>
<sequence>MTQWRTDRRGFLQTAGAALAALTLPAKFAWAAEGDILRIRAGADFQCLDPKGIIGELDEIIPRCTQVALVRLGDMRDGNKWQPWGAEKIDWIDPTKIGFTLREGLQWSNGFGPVTPEDVKFSFERIAGSDSAWAYQFEKLDHVEVIDARSGIIHLKEAFAPFMVIALPYYGGNIICKAATEKVGGSYTTEAPAECGPYRFAAWEQNQKITLAANPDWTGPKPAFATVEIYIVSDDQAAQLAYEADAFDFTKLAVSATAQIKTAMPANSTLIQAQSARYAWLTINMNAEPLKDVRVRQAIQYAYDGEAVLLGAYDGLATRSTGVVPPTSPFARASNLIPTRDVEKAKALLAEAGVSDLTLKLVALTDSTTQAIAQIFQANMAEAGITIEIQPTEDAAYWAEGDKTAGDGYKSLELALMNFAGGIDPTENLVWFRPDQIGIYNWSFFDSPEFEALYQQGLTEIDEAKRKAIFNKMEDLMEASGCFIFICFEPYIAIHHSDITPVIMADGHPDPVMFTKA</sequence>
<dbReference type="PANTHER" id="PTHR30290">
    <property type="entry name" value="PERIPLASMIC BINDING COMPONENT OF ABC TRANSPORTER"/>
    <property type="match status" value="1"/>
</dbReference>
<dbReference type="GO" id="GO:0030288">
    <property type="term" value="C:outer membrane-bounded periplasmic space"/>
    <property type="evidence" value="ECO:0007669"/>
    <property type="project" value="UniProtKB-ARBA"/>
</dbReference>
<dbReference type="PROSITE" id="PS51318">
    <property type="entry name" value="TAT"/>
    <property type="match status" value="1"/>
</dbReference>
<evidence type="ECO:0000256" key="4">
    <source>
        <dbReference type="ARBA" id="ARBA00022729"/>
    </source>
</evidence>
<gene>
    <name evidence="6" type="ORF">GCM10010873_34980</name>
</gene>
<dbReference type="GO" id="GO:1904680">
    <property type="term" value="F:peptide transmembrane transporter activity"/>
    <property type="evidence" value="ECO:0007669"/>
    <property type="project" value="TreeGrafter"/>
</dbReference>
<accession>A0AA37U6M6</accession>
<comment type="subcellular location">
    <subcellularLocation>
        <location evidence="1">Periplasm</location>
    </subcellularLocation>
</comment>
<comment type="caution">
    <text evidence="6">The sequence shown here is derived from an EMBL/GenBank/DDBJ whole genome shotgun (WGS) entry which is preliminary data.</text>
</comment>
<dbReference type="Gene3D" id="3.90.76.10">
    <property type="entry name" value="Dipeptide-binding Protein, Domain 1"/>
    <property type="match status" value="1"/>
</dbReference>
<dbReference type="EMBL" id="BSPP01000013">
    <property type="protein sequence ID" value="GLS88524.1"/>
    <property type="molecule type" value="Genomic_DNA"/>
</dbReference>
<reference evidence="6 7" key="1">
    <citation type="journal article" date="2014" name="Int. J. Syst. Evol. Microbiol.">
        <title>Complete genome sequence of Corynebacterium casei LMG S-19264T (=DSM 44701T), isolated from a smear-ripened cheese.</title>
        <authorList>
            <consortium name="US DOE Joint Genome Institute (JGI-PGF)"/>
            <person name="Walter F."/>
            <person name="Albersmeier A."/>
            <person name="Kalinowski J."/>
            <person name="Ruckert C."/>
        </authorList>
    </citation>
    <scope>NUCLEOTIDE SEQUENCE [LARGE SCALE GENOMIC DNA]</scope>
    <source>
        <strain evidence="6 7">NBRC 111766</strain>
    </source>
</reference>
<evidence type="ECO:0000313" key="6">
    <source>
        <dbReference type="EMBL" id="GLS88524.1"/>
    </source>
</evidence>
<dbReference type="InterPro" id="IPR039424">
    <property type="entry name" value="SBP_5"/>
</dbReference>
<dbReference type="PIRSF" id="PIRSF002741">
    <property type="entry name" value="MppA"/>
    <property type="match status" value="1"/>
</dbReference>
<dbReference type="RefSeq" id="WP_284326666.1">
    <property type="nucleotide sequence ID" value="NZ_BSPP01000013.1"/>
</dbReference>